<feature type="compositionally biased region" description="Low complexity" evidence="1">
    <location>
        <begin position="22"/>
        <end position="34"/>
    </location>
</feature>
<feature type="region of interest" description="Disordered" evidence="1">
    <location>
        <begin position="20"/>
        <end position="66"/>
    </location>
</feature>
<feature type="compositionally biased region" description="Basic and acidic residues" evidence="1">
    <location>
        <begin position="48"/>
        <end position="57"/>
    </location>
</feature>
<gene>
    <name evidence="2" type="ORF">RhiXN_05513</name>
</gene>
<evidence type="ECO:0000256" key="1">
    <source>
        <dbReference type="SAM" id="MobiDB-lite"/>
    </source>
</evidence>
<name>A0A8H8NV78_9AGAM</name>
<dbReference type="KEGG" id="rsx:RhiXN_05513"/>
<dbReference type="RefSeq" id="XP_043180761.1">
    <property type="nucleotide sequence ID" value="XM_043325329.1"/>
</dbReference>
<evidence type="ECO:0000313" key="3">
    <source>
        <dbReference type="Proteomes" id="UP000650533"/>
    </source>
</evidence>
<dbReference type="AlphaFoldDB" id="A0A8H8NV78"/>
<dbReference type="GeneID" id="67027792"/>
<sequence length="165" mass="18127">MMEGNGKAYVNRNVFSTHSELSFSSGNKSTSSTKLYRSPAENLSSNGVRDKYDHSPTGRDPIWPRNAQRLMVMSSKHTKKPQGRRRSAQDDILGMMLGAAGLCEAFFAAPRSSRCPHNPANARSDVVNLGYDSGQRCMYAAEELSQTQGYLGSDNIIPQEAKSYA</sequence>
<reference evidence="2" key="1">
    <citation type="submission" date="2020-05" db="EMBL/GenBank/DDBJ databases">
        <title>Evolutionary and genomic comparisons of hybrid uninucleate and nonhybrid Rhizoctonia fungi.</title>
        <authorList>
            <person name="Li C."/>
            <person name="Chen X."/>
        </authorList>
    </citation>
    <scope>NUCLEOTIDE SEQUENCE</scope>
    <source>
        <strain evidence="2">AG-1 IA</strain>
    </source>
</reference>
<protein>
    <submittedName>
        <fullName evidence="2">Uncharacterized protein</fullName>
    </submittedName>
</protein>
<proteinExistence type="predicted"/>
<evidence type="ECO:0000313" key="2">
    <source>
        <dbReference type="EMBL" id="QRW20524.1"/>
    </source>
</evidence>
<dbReference type="Proteomes" id="UP000650533">
    <property type="component" value="Chromosome 6"/>
</dbReference>
<organism evidence="2 3">
    <name type="scientific">Rhizoctonia solani</name>
    <dbReference type="NCBI Taxonomy" id="456999"/>
    <lineage>
        <taxon>Eukaryota</taxon>
        <taxon>Fungi</taxon>
        <taxon>Dikarya</taxon>
        <taxon>Basidiomycota</taxon>
        <taxon>Agaricomycotina</taxon>
        <taxon>Agaricomycetes</taxon>
        <taxon>Cantharellales</taxon>
        <taxon>Ceratobasidiaceae</taxon>
        <taxon>Rhizoctonia</taxon>
    </lineage>
</organism>
<accession>A0A8H8NV78</accession>
<dbReference type="EMBL" id="CP059663">
    <property type="protein sequence ID" value="QRW20524.1"/>
    <property type="molecule type" value="Genomic_DNA"/>
</dbReference>